<dbReference type="InterPro" id="IPR052517">
    <property type="entry name" value="GlcG_carb_metab_protein"/>
</dbReference>
<dbReference type="Gene3D" id="3.30.450.150">
    <property type="entry name" value="Haem-degrading domain"/>
    <property type="match status" value="1"/>
</dbReference>
<dbReference type="SUPFAM" id="SSF143744">
    <property type="entry name" value="GlcG-like"/>
    <property type="match status" value="1"/>
</dbReference>
<dbReference type="PANTHER" id="PTHR34309:SF1">
    <property type="entry name" value="PROTEIN GLCG"/>
    <property type="match status" value="1"/>
</dbReference>
<feature type="coiled-coil region" evidence="1">
    <location>
        <begin position="129"/>
        <end position="170"/>
    </location>
</feature>
<name>A0A1M6YTQ7_9BACT</name>
<accession>A0A1M6YTQ7</accession>
<gene>
    <name evidence="2" type="ORF">SAMN02745216_04830</name>
</gene>
<dbReference type="Proteomes" id="UP000183994">
    <property type="component" value="Unassembled WGS sequence"/>
</dbReference>
<dbReference type="InterPro" id="IPR005624">
    <property type="entry name" value="PduO/GlcC-like"/>
</dbReference>
<organism evidence="2 3">
    <name type="scientific">Desulfatibacillum alkenivorans DSM 16219</name>
    <dbReference type="NCBI Taxonomy" id="1121393"/>
    <lineage>
        <taxon>Bacteria</taxon>
        <taxon>Pseudomonadati</taxon>
        <taxon>Thermodesulfobacteriota</taxon>
        <taxon>Desulfobacteria</taxon>
        <taxon>Desulfobacterales</taxon>
        <taxon>Desulfatibacillaceae</taxon>
        <taxon>Desulfatibacillum</taxon>
    </lineage>
</organism>
<dbReference type="STRING" id="1121393.SAMN02745216_04830"/>
<protein>
    <submittedName>
        <fullName evidence="2">Uncharacterized conserved protein GlcG, DUF336 family</fullName>
    </submittedName>
</protein>
<dbReference type="PANTHER" id="PTHR34309">
    <property type="entry name" value="SLR1406 PROTEIN"/>
    <property type="match status" value="1"/>
</dbReference>
<dbReference type="InterPro" id="IPR038084">
    <property type="entry name" value="PduO/GlcC-like_sf"/>
</dbReference>
<reference evidence="3" key="1">
    <citation type="submission" date="2016-11" db="EMBL/GenBank/DDBJ databases">
        <authorList>
            <person name="Varghese N."/>
            <person name="Submissions S."/>
        </authorList>
    </citation>
    <scope>NUCLEOTIDE SEQUENCE [LARGE SCALE GENOMIC DNA]</scope>
    <source>
        <strain evidence="3">DSM 16219</strain>
    </source>
</reference>
<evidence type="ECO:0000256" key="1">
    <source>
        <dbReference type="SAM" id="Coils"/>
    </source>
</evidence>
<keyword evidence="3" id="KW-1185">Reference proteome</keyword>
<evidence type="ECO:0000313" key="3">
    <source>
        <dbReference type="Proteomes" id="UP000183994"/>
    </source>
</evidence>
<proteinExistence type="predicted"/>
<keyword evidence="1" id="KW-0175">Coiled coil</keyword>
<dbReference type="EMBL" id="FQZU01000053">
    <property type="protein sequence ID" value="SHL21463.1"/>
    <property type="molecule type" value="Genomic_DNA"/>
</dbReference>
<dbReference type="AlphaFoldDB" id="A0A1M6YTQ7"/>
<evidence type="ECO:0000313" key="2">
    <source>
        <dbReference type="EMBL" id="SHL21463.1"/>
    </source>
</evidence>
<dbReference type="RefSeq" id="WP_073478813.1">
    <property type="nucleotide sequence ID" value="NZ_FQZU01000053.1"/>
</dbReference>
<dbReference type="Pfam" id="PF03928">
    <property type="entry name" value="HbpS-like"/>
    <property type="match status" value="1"/>
</dbReference>
<sequence>MEIMTHICNDLARVLARIARKKALEIQVPMVIAFADARGELVHFQRMDKALPVSSDIAVNKAFTAAALRMSTQKAGRLVEQGQELAGLELTNQGKMVIFGGGLPLSLDGEVVGSVGVSGGSVAQDMVVAQAAANALEQMEKTAQALLAILPKTLEDLTDLANKIQNLERKEGADSDILEGAFYLI</sequence>